<sequence>MMEQPTMIKPPPCSRRSIQTPWSDQVVVMDVLYSLKGSRTVFHGVRAVNTNLQWDWPDIVSLLWVVEQDDDGGLKLAPEWEQPPRISVNKLSCDIELVLGDYQSAAGNTYLAVKWRDHDCPTWEREEDVMAWEFWEHGQNQDELMYSGVVAECGQSSKSTGRQKHFSTI</sequence>
<reference evidence="1" key="1">
    <citation type="submission" date="2022-08" db="EMBL/GenBank/DDBJ databases">
        <title>Genome Sequence of Lecanicillium fungicola.</title>
        <authorList>
            <person name="Buettner E."/>
        </authorList>
    </citation>
    <scope>NUCLEOTIDE SEQUENCE</scope>
    <source>
        <strain evidence="1">Babe33</strain>
    </source>
</reference>
<accession>A0ACC1N4W5</accession>
<evidence type="ECO:0000313" key="2">
    <source>
        <dbReference type="Proteomes" id="UP001143910"/>
    </source>
</evidence>
<protein>
    <submittedName>
        <fullName evidence="1">Uncharacterized protein</fullName>
    </submittedName>
</protein>
<proteinExistence type="predicted"/>
<keyword evidence="2" id="KW-1185">Reference proteome</keyword>
<organism evidence="1 2">
    <name type="scientific">Zarea fungicola</name>
    <dbReference type="NCBI Taxonomy" id="93591"/>
    <lineage>
        <taxon>Eukaryota</taxon>
        <taxon>Fungi</taxon>
        <taxon>Dikarya</taxon>
        <taxon>Ascomycota</taxon>
        <taxon>Pezizomycotina</taxon>
        <taxon>Sordariomycetes</taxon>
        <taxon>Hypocreomycetidae</taxon>
        <taxon>Hypocreales</taxon>
        <taxon>Cordycipitaceae</taxon>
        <taxon>Zarea</taxon>
    </lineage>
</organism>
<dbReference type="Proteomes" id="UP001143910">
    <property type="component" value="Unassembled WGS sequence"/>
</dbReference>
<evidence type="ECO:0000313" key="1">
    <source>
        <dbReference type="EMBL" id="KAJ2973937.1"/>
    </source>
</evidence>
<dbReference type="EMBL" id="JANJQO010000897">
    <property type="protein sequence ID" value="KAJ2973937.1"/>
    <property type="molecule type" value="Genomic_DNA"/>
</dbReference>
<gene>
    <name evidence="1" type="ORF">NQ176_g6321</name>
</gene>
<name>A0ACC1N4W5_9HYPO</name>
<comment type="caution">
    <text evidence="1">The sequence shown here is derived from an EMBL/GenBank/DDBJ whole genome shotgun (WGS) entry which is preliminary data.</text>
</comment>